<gene>
    <name evidence="2" type="primary">CPR1_2</name>
    <name evidence="2" type="ORF">CFP56_039850</name>
</gene>
<protein>
    <submittedName>
        <fullName evidence="2">F-box protein cpr1</fullName>
    </submittedName>
</protein>
<evidence type="ECO:0000259" key="1">
    <source>
        <dbReference type="Pfam" id="PF08268"/>
    </source>
</evidence>
<evidence type="ECO:0000313" key="2">
    <source>
        <dbReference type="EMBL" id="KAK7852212.1"/>
    </source>
</evidence>
<sequence length="321" mass="37047">MVIWNPLIRKYMEIPKEPIEKRSGFEYSSSIAFEFGNDLHNHDYKVLRIVEFSNRGESCKERRIFSDSVCLNGAFHWLVTVVTATGVNTAGIVAFDLATENFRKYRKLPREPIEKPSGFSNSWPISLAFSVGKKIEDQWPNKEWSIRSDSVFSNGALHWLVAVNGQSPENIVAFYLATEKFRVITTPLKAPTSCLTCLEVLEGQLCFIVIVDEMYNDIWLMKEYGDESSWTWIYKIEQGVVGSTFEYCKPLMCSKNNGKKIVMEECHMYRTYLIWYDIEKKTRKRVKIRKLPALFQTATCIGSLLLLDGDNVIDPTQKNNR</sequence>
<feature type="domain" description="F-box associated beta-propeller type 3" evidence="1">
    <location>
        <begin position="142"/>
        <end position="293"/>
    </location>
</feature>
<comment type="caution">
    <text evidence="2">The sequence shown here is derived from an EMBL/GenBank/DDBJ whole genome shotgun (WGS) entry which is preliminary data.</text>
</comment>
<name>A0AAW0LKN3_QUESU</name>
<dbReference type="InterPro" id="IPR017451">
    <property type="entry name" value="F-box-assoc_interact_dom"/>
</dbReference>
<dbReference type="Pfam" id="PF08268">
    <property type="entry name" value="FBA_3"/>
    <property type="match status" value="1"/>
</dbReference>
<proteinExistence type="predicted"/>
<dbReference type="EMBL" id="PKMF04000078">
    <property type="protein sequence ID" value="KAK7852212.1"/>
    <property type="molecule type" value="Genomic_DNA"/>
</dbReference>
<organism evidence="2 3">
    <name type="scientific">Quercus suber</name>
    <name type="common">Cork oak</name>
    <dbReference type="NCBI Taxonomy" id="58331"/>
    <lineage>
        <taxon>Eukaryota</taxon>
        <taxon>Viridiplantae</taxon>
        <taxon>Streptophyta</taxon>
        <taxon>Embryophyta</taxon>
        <taxon>Tracheophyta</taxon>
        <taxon>Spermatophyta</taxon>
        <taxon>Magnoliopsida</taxon>
        <taxon>eudicotyledons</taxon>
        <taxon>Gunneridae</taxon>
        <taxon>Pentapetalae</taxon>
        <taxon>rosids</taxon>
        <taxon>fabids</taxon>
        <taxon>Fagales</taxon>
        <taxon>Fagaceae</taxon>
        <taxon>Quercus</taxon>
    </lineage>
</organism>
<dbReference type="InterPro" id="IPR050796">
    <property type="entry name" value="SCF_F-box_component"/>
</dbReference>
<dbReference type="NCBIfam" id="TIGR01640">
    <property type="entry name" value="F_box_assoc_1"/>
    <property type="match status" value="1"/>
</dbReference>
<keyword evidence="3" id="KW-1185">Reference proteome</keyword>
<dbReference type="AlphaFoldDB" id="A0AAW0LKN3"/>
<dbReference type="InterPro" id="IPR013187">
    <property type="entry name" value="F-box-assoc_dom_typ3"/>
</dbReference>
<reference evidence="2 3" key="1">
    <citation type="journal article" date="2018" name="Sci. Data">
        <title>The draft genome sequence of cork oak.</title>
        <authorList>
            <person name="Ramos A.M."/>
            <person name="Usie A."/>
            <person name="Barbosa P."/>
            <person name="Barros P.M."/>
            <person name="Capote T."/>
            <person name="Chaves I."/>
            <person name="Simoes F."/>
            <person name="Abreu I."/>
            <person name="Carrasquinho I."/>
            <person name="Faro C."/>
            <person name="Guimaraes J.B."/>
            <person name="Mendonca D."/>
            <person name="Nobrega F."/>
            <person name="Rodrigues L."/>
            <person name="Saibo N.J.M."/>
            <person name="Varela M.C."/>
            <person name="Egas C."/>
            <person name="Matos J."/>
            <person name="Miguel C.M."/>
            <person name="Oliveira M.M."/>
            <person name="Ricardo C.P."/>
            <person name="Goncalves S."/>
        </authorList>
    </citation>
    <scope>NUCLEOTIDE SEQUENCE [LARGE SCALE GENOMIC DNA]</scope>
    <source>
        <strain evidence="3">cv. HL8</strain>
    </source>
</reference>
<dbReference type="Proteomes" id="UP000237347">
    <property type="component" value="Unassembled WGS sequence"/>
</dbReference>
<evidence type="ECO:0000313" key="3">
    <source>
        <dbReference type="Proteomes" id="UP000237347"/>
    </source>
</evidence>
<accession>A0AAW0LKN3</accession>
<dbReference type="PANTHER" id="PTHR31672">
    <property type="entry name" value="BNACNNG10540D PROTEIN"/>
    <property type="match status" value="1"/>
</dbReference>
<dbReference type="PANTHER" id="PTHR31672:SF13">
    <property type="entry name" value="F-BOX PROTEIN CPR30-LIKE"/>
    <property type="match status" value="1"/>
</dbReference>